<dbReference type="EMBL" id="BFAD01000003">
    <property type="protein sequence ID" value="GBE80911.1"/>
    <property type="molecule type" value="Genomic_DNA"/>
</dbReference>
<proteinExistence type="predicted"/>
<organism evidence="1 2">
    <name type="scientific">Sparassis crispa</name>
    <dbReference type="NCBI Taxonomy" id="139825"/>
    <lineage>
        <taxon>Eukaryota</taxon>
        <taxon>Fungi</taxon>
        <taxon>Dikarya</taxon>
        <taxon>Basidiomycota</taxon>
        <taxon>Agaricomycotina</taxon>
        <taxon>Agaricomycetes</taxon>
        <taxon>Polyporales</taxon>
        <taxon>Sparassidaceae</taxon>
        <taxon>Sparassis</taxon>
    </lineage>
</organism>
<reference evidence="1 2" key="1">
    <citation type="journal article" date="2018" name="Sci. Rep.">
        <title>Genome sequence of the cauliflower mushroom Sparassis crispa (Hanabiratake) and its association with beneficial usage.</title>
        <authorList>
            <person name="Kiyama R."/>
            <person name="Furutani Y."/>
            <person name="Kawaguchi K."/>
            <person name="Nakanishi T."/>
        </authorList>
    </citation>
    <scope>NUCLEOTIDE SEQUENCE [LARGE SCALE GENOMIC DNA]</scope>
</reference>
<comment type="caution">
    <text evidence="1">The sequence shown here is derived from an EMBL/GenBank/DDBJ whole genome shotgun (WGS) entry which is preliminary data.</text>
</comment>
<evidence type="ECO:0000313" key="1">
    <source>
        <dbReference type="EMBL" id="GBE80911.1"/>
    </source>
</evidence>
<sequence>MIAAAPAPAQVPAPAPVFTRVPTPAPNGVPGPVPVLLEPQSHPEASVRYLVNVIMYYTEMVKGAPHTGSRVSYKSTHVMKKGGAGTIETDDEFSVTLGAILKKRGCSVNVDFDVEKLEGFRLRKHVFQQIETANDTDEKLIYGTKVPHLEIVSDEAQLYGAIILELKKLHSCSDHTGEHSEPGYCYKGSHEHILLNNRRLKLWAAAIAAHDAMKQVPPNVVEFEALLIQQLAVSPLAFSAANPPSTPIWHTSLHSPPSTLGMPHDAADLHSFLVAFLEKKGIDMLSSEDALAAQELTPDIIPEVPLAHLCELTGAVEG</sequence>
<dbReference type="OrthoDB" id="2756231at2759"/>
<accession>A0A401GFK7</accession>
<keyword evidence="2" id="KW-1185">Reference proteome</keyword>
<dbReference type="Proteomes" id="UP000287166">
    <property type="component" value="Unassembled WGS sequence"/>
</dbReference>
<dbReference type="RefSeq" id="XP_027611824.1">
    <property type="nucleotide sequence ID" value="XM_027756023.1"/>
</dbReference>
<name>A0A401GFK7_9APHY</name>
<dbReference type="GeneID" id="38777828"/>
<evidence type="ECO:0000313" key="2">
    <source>
        <dbReference type="Proteomes" id="UP000287166"/>
    </source>
</evidence>
<protein>
    <submittedName>
        <fullName evidence="1">Uncharacterized protein</fullName>
    </submittedName>
</protein>
<gene>
    <name evidence="1" type="ORF">SCP_0306320</name>
</gene>
<dbReference type="InParanoid" id="A0A401GFK7"/>
<dbReference type="AlphaFoldDB" id="A0A401GFK7"/>